<dbReference type="InterPro" id="IPR000417">
    <property type="entry name" value="Hyethyz_kinase"/>
</dbReference>
<evidence type="ECO:0000256" key="7">
    <source>
        <dbReference type="ARBA" id="ARBA00022777"/>
    </source>
</evidence>
<organism evidence="12 13">
    <name type="scientific">Anditalea andensis</name>
    <dbReference type="NCBI Taxonomy" id="1048983"/>
    <lineage>
        <taxon>Bacteria</taxon>
        <taxon>Pseudomonadati</taxon>
        <taxon>Bacteroidota</taxon>
        <taxon>Cytophagia</taxon>
        <taxon>Cytophagales</taxon>
        <taxon>Cytophagaceae</taxon>
        <taxon>Anditalea</taxon>
    </lineage>
</organism>
<dbReference type="Proteomes" id="UP000027821">
    <property type="component" value="Unassembled WGS sequence"/>
</dbReference>
<evidence type="ECO:0000313" key="12">
    <source>
        <dbReference type="EMBL" id="KEO73521.1"/>
    </source>
</evidence>
<evidence type="ECO:0000256" key="11">
    <source>
        <dbReference type="HAMAP-Rule" id="MF_00228"/>
    </source>
</evidence>
<evidence type="ECO:0000256" key="2">
    <source>
        <dbReference type="ARBA" id="ARBA00001946"/>
    </source>
</evidence>
<evidence type="ECO:0000256" key="5">
    <source>
        <dbReference type="ARBA" id="ARBA00022723"/>
    </source>
</evidence>
<dbReference type="Gene3D" id="3.40.1190.20">
    <property type="match status" value="1"/>
</dbReference>
<reference evidence="12 13" key="1">
    <citation type="submission" date="2014-04" db="EMBL/GenBank/DDBJ databases">
        <title>Characterization and application of a salt tolerant electro-active bacterium.</title>
        <authorList>
            <person name="Yang L."/>
            <person name="Wei S."/>
            <person name="Tay Q.X.M."/>
        </authorList>
    </citation>
    <scope>NUCLEOTIDE SEQUENCE [LARGE SCALE GENOMIC DNA]</scope>
    <source>
        <strain evidence="12 13">LY1</strain>
    </source>
</reference>
<evidence type="ECO:0000256" key="10">
    <source>
        <dbReference type="ARBA" id="ARBA00022977"/>
    </source>
</evidence>
<dbReference type="SUPFAM" id="SSF53613">
    <property type="entry name" value="Ribokinase-like"/>
    <property type="match status" value="1"/>
</dbReference>
<dbReference type="UniPathway" id="UPA00060">
    <property type="reaction ID" value="UER00139"/>
</dbReference>
<feature type="binding site" evidence="11">
    <location>
        <position position="118"/>
    </location>
    <ligand>
        <name>ATP</name>
        <dbReference type="ChEBI" id="CHEBI:30616"/>
    </ligand>
</feature>
<evidence type="ECO:0000256" key="1">
    <source>
        <dbReference type="ARBA" id="ARBA00001771"/>
    </source>
</evidence>
<dbReference type="RefSeq" id="WP_035074342.1">
    <property type="nucleotide sequence ID" value="NZ_JMIH01000021.1"/>
</dbReference>
<keyword evidence="6 11" id="KW-0547">Nucleotide-binding</keyword>
<keyword evidence="7 11" id="KW-0418">Kinase</keyword>
<evidence type="ECO:0000256" key="3">
    <source>
        <dbReference type="ARBA" id="ARBA00004868"/>
    </source>
</evidence>
<sequence>MESIINHLQAVRDESPIVHNITNYVVMNNTANALLAIGASPIMAHAHPELQDMVKISGATVINIGTLDEYWVESMDIATKAANEFGKPWILDPVGAGASAYRNETITKLLKHSPTIIRGNASEIMSMAKVNAVTKGVDSTNTSDEALEAGIALSKKTRAVVCISGEKDYVILEDRVTAIENGHPLMGRITGMGCTATALIGAFAAIVKDPFHATVSAMCVLGIAGEMAAEKSSGPGSLQLHIYDALSQISDTDITNLAKLSSLSNNDL</sequence>
<keyword evidence="13" id="KW-1185">Reference proteome</keyword>
<dbReference type="GO" id="GO:0004417">
    <property type="term" value="F:hydroxyethylthiazole kinase activity"/>
    <property type="evidence" value="ECO:0007669"/>
    <property type="project" value="UniProtKB-UniRule"/>
</dbReference>
<dbReference type="GO" id="GO:0009229">
    <property type="term" value="P:thiamine diphosphate biosynthetic process"/>
    <property type="evidence" value="ECO:0007669"/>
    <property type="project" value="UniProtKB-UniRule"/>
</dbReference>
<dbReference type="InterPro" id="IPR029056">
    <property type="entry name" value="Ribokinase-like"/>
</dbReference>
<evidence type="ECO:0000256" key="9">
    <source>
        <dbReference type="ARBA" id="ARBA00022842"/>
    </source>
</evidence>
<comment type="similarity">
    <text evidence="11">Belongs to the Thz kinase family.</text>
</comment>
<accession>A0A074KU66</accession>
<dbReference type="HAMAP" id="MF_00228">
    <property type="entry name" value="Thz_kinase"/>
    <property type="match status" value="1"/>
</dbReference>
<comment type="catalytic activity">
    <reaction evidence="1 11">
        <text>5-(2-hydroxyethyl)-4-methylthiazole + ATP = 4-methyl-5-(2-phosphooxyethyl)-thiazole + ADP + H(+)</text>
        <dbReference type="Rhea" id="RHEA:24212"/>
        <dbReference type="ChEBI" id="CHEBI:15378"/>
        <dbReference type="ChEBI" id="CHEBI:17957"/>
        <dbReference type="ChEBI" id="CHEBI:30616"/>
        <dbReference type="ChEBI" id="CHEBI:58296"/>
        <dbReference type="ChEBI" id="CHEBI:456216"/>
        <dbReference type="EC" id="2.7.1.50"/>
    </reaction>
</comment>
<dbReference type="EC" id="2.7.1.50" evidence="11"/>
<proteinExistence type="inferred from homology"/>
<keyword evidence="9 11" id="KW-0460">Magnesium</keyword>
<keyword evidence="5 11" id="KW-0479">Metal-binding</keyword>
<comment type="function">
    <text evidence="11">Catalyzes the phosphorylation of the hydroxyl group of 4-methyl-5-beta-hydroxyethylthiazole (THZ).</text>
</comment>
<feature type="binding site" evidence="11">
    <location>
        <position position="43"/>
    </location>
    <ligand>
        <name>substrate</name>
    </ligand>
</feature>
<evidence type="ECO:0000313" key="13">
    <source>
        <dbReference type="Proteomes" id="UP000027821"/>
    </source>
</evidence>
<dbReference type="STRING" id="1048983.EL17_11490"/>
<keyword evidence="10 11" id="KW-0784">Thiamine biosynthesis</keyword>
<comment type="pathway">
    <text evidence="3 11">Cofactor biosynthesis; thiamine diphosphate biosynthesis; 4-methyl-5-(2-phosphoethyl)-thiazole from 5-(2-hydroxyethyl)-4-methylthiazole: step 1/1.</text>
</comment>
<comment type="cofactor">
    <cofactor evidence="2 11">
        <name>Mg(2+)</name>
        <dbReference type="ChEBI" id="CHEBI:18420"/>
    </cofactor>
</comment>
<dbReference type="GO" id="GO:0000287">
    <property type="term" value="F:magnesium ion binding"/>
    <property type="evidence" value="ECO:0007669"/>
    <property type="project" value="UniProtKB-UniRule"/>
</dbReference>
<evidence type="ECO:0000256" key="4">
    <source>
        <dbReference type="ARBA" id="ARBA00022679"/>
    </source>
</evidence>
<dbReference type="OrthoDB" id="9778146at2"/>
<dbReference type="PRINTS" id="PR01099">
    <property type="entry name" value="HYETHTZKNASE"/>
</dbReference>
<dbReference type="EMBL" id="JMIH01000021">
    <property type="protein sequence ID" value="KEO73521.1"/>
    <property type="molecule type" value="Genomic_DNA"/>
</dbReference>
<feature type="binding site" evidence="11">
    <location>
        <position position="191"/>
    </location>
    <ligand>
        <name>substrate</name>
    </ligand>
</feature>
<evidence type="ECO:0000256" key="6">
    <source>
        <dbReference type="ARBA" id="ARBA00022741"/>
    </source>
</evidence>
<dbReference type="NCBIfam" id="TIGR00694">
    <property type="entry name" value="thiM"/>
    <property type="match status" value="1"/>
</dbReference>
<protein>
    <recommendedName>
        <fullName evidence="11">Hydroxyethylthiazole kinase</fullName>
        <ecNumber evidence="11">2.7.1.50</ecNumber>
    </recommendedName>
    <alternativeName>
        <fullName evidence="11">4-methyl-5-beta-hydroxyethylthiazole kinase</fullName>
        <shortName evidence="11">TH kinase</shortName>
        <shortName evidence="11">Thz kinase</shortName>
    </alternativeName>
</protein>
<keyword evidence="4 11" id="KW-0808">Transferase</keyword>
<dbReference type="PIRSF" id="PIRSF000513">
    <property type="entry name" value="Thz_kinase"/>
    <property type="match status" value="1"/>
</dbReference>
<dbReference type="Pfam" id="PF02110">
    <property type="entry name" value="HK"/>
    <property type="match status" value="1"/>
</dbReference>
<dbReference type="GO" id="GO:0009228">
    <property type="term" value="P:thiamine biosynthetic process"/>
    <property type="evidence" value="ECO:0007669"/>
    <property type="project" value="UniProtKB-KW"/>
</dbReference>
<comment type="caution">
    <text evidence="12">The sequence shown here is derived from an EMBL/GenBank/DDBJ whole genome shotgun (WGS) entry which is preliminary data.</text>
</comment>
<dbReference type="NCBIfam" id="NF006830">
    <property type="entry name" value="PRK09355.1"/>
    <property type="match status" value="1"/>
</dbReference>
<feature type="binding site" evidence="11">
    <location>
        <position position="164"/>
    </location>
    <ligand>
        <name>ATP</name>
        <dbReference type="ChEBI" id="CHEBI:30616"/>
    </ligand>
</feature>
<gene>
    <name evidence="11" type="primary">thiM</name>
    <name evidence="12" type="ORF">EL17_11490</name>
</gene>
<evidence type="ECO:0000256" key="8">
    <source>
        <dbReference type="ARBA" id="ARBA00022840"/>
    </source>
</evidence>
<name>A0A074KU66_9BACT</name>
<dbReference type="CDD" id="cd01170">
    <property type="entry name" value="THZ_kinase"/>
    <property type="match status" value="1"/>
</dbReference>
<dbReference type="eggNOG" id="COG2145">
    <property type="taxonomic scope" value="Bacteria"/>
</dbReference>
<dbReference type="GO" id="GO:0005524">
    <property type="term" value="F:ATP binding"/>
    <property type="evidence" value="ECO:0007669"/>
    <property type="project" value="UniProtKB-UniRule"/>
</dbReference>
<dbReference type="AlphaFoldDB" id="A0A074KU66"/>
<keyword evidence="8 11" id="KW-0067">ATP-binding</keyword>